<dbReference type="AlphaFoldDB" id="A0A0G0HB95"/>
<feature type="non-terminal residue" evidence="3">
    <location>
        <position position="134"/>
    </location>
</feature>
<keyword evidence="2" id="KW-0812">Transmembrane</keyword>
<organism evidence="3 4">
    <name type="scientific">Candidatus Magasanikbacteria bacterium GW2011_GWA2_37_8</name>
    <dbReference type="NCBI Taxonomy" id="1619036"/>
    <lineage>
        <taxon>Bacteria</taxon>
        <taxon>Candidatus Magasanikiibacteriota</taxon>
    </lineage>
</organism>
<protein>
    <submittedName>
        <fullName evidence="3">Uncharacterized protein</fullName>
    </submittedName>
</protein>
<keyword evidence="2" id="KW-1133">Transmembrane helix</keyword>
<feature type="region of interest" description="Disordered" evidence="1">
    <location>
        <begin position="1"/>
        <end position="74"/>
    </location>
</feature>
<keyword evidence="2" id="KW-0472">Membrane</keyword>
<gene>
    <name evidence="3" type="ORF">US58_C0033G0001</name>
</gene>
<name>A0A0G0HB95_9BACT</name>
<feature type="compositionally biased region" description="Polar residues" evidence="1">
    <location>
        <begin position="61"/>
        <end position="72"/>
    </location>
</feature>
<feature type="transmembrane region" description="Helical" evidence="2">
    <location>
        <begin position="92"/>
        <end position="113"/>
    </location>
</feature>
<evidence type="ECO:0000313" key="4">
    <source>
        <dbReference type="Proteomes" id="UP000034333"/>
    </source>
</evidence>
<accession>A0A0G0HB95</accession>
<proteinExistence type="predicted"/>
<evidence type="ECO:0000313" key="3">
    <source>
        <dbReference type="EMBL" id="KKQ39417.1"/>
    </source>
</evidence>
<dbReference type="STRING" id="1619036.US58_C0033G0001"/>
<dbReference type="EMBL" id="LBTN01000033">
    <property type="protein sequence ID" value="KKQ39417.1"/>
    <property type="molecule type" value="Genomic_DNA"/>
</dbReference>
<dbReference type="Proteomes" id="UP000034333">
    <property type="component" value="Unassembled WGS sequence"/>
</dbReference>
<sequence>MFDDKQNNLGSAPANLPTEPVDMLEGVDNDIAGLPEPGGSPSAPPDALSAGFLKKKEPIMPSSNPPVSSGETPSALAPQPVYSMKEPILGKIIMFVLLAAVLGGLGFGGWWIYQKYQGNISPVVSEVKTPTTNT</sequence>
<comment type="caution">
    <text evidence="3">The sequence shown here is derived from an EMBL/GenBank/DDBJ whole genome shotgun (WGS) entry which is preliminary data.</text>
</comment>
<evidence type="ECO:0000256" key="1">
    <source>
        <dbReference type="SAM" id="MobiDB-lite"/>
    </source>
</evidence>
<reference evidence="3 4" key="1">
    <citation type="journal article" date="2015" name="Nature">
        <title>rRNA introns, odd ribosomes, and small enigmatic genomes across a large radiation of phyla.</title>
        <authorList>
            <person name="Brown C.T."/>
            <person name="Hug L.A."/>
            <person name="Thomas B.C."/>
            <person name="Sharon I."/>
            <person name="Castelle C.J."/>
            <person name="Singh A."/>
            <person name="Wilkins M.J."/>
            <person name="Williams K.H."/>
            <person name="Banfield J.F."/>
        </authorList>
    </citation>
    <scope>NUCLEOTIDE SEQUENCE [LARGE SCALE GENOMIC DNA]</scope>
</reference>
<evidence type="ECO:0000256" key="2">
    <source>
        <dbReference type="SAM" id="Phobius"/>
    </source>
</evidence>